<evidence type="ECO:0000256" key="2">
    <source>
        <dbReference type="SAM" id="MobiDB-lite"/>
    </source>
</evidence>
<dbReference type="InterPro" id="IPR008979">
    <property type="entry name" value="Galactose-bd-like_sf"/>
</dbReference>
<feature type="compositionally biased region" description="Basic residues" evidence="2">
    <location>
        <begin position="1"/>
        <end position="10"/>
    </location>
</feature>
<reference evidence="4 5" key="1">
    <citation type="submission" date="2017-04" db="EMBL/GenBank/DDBJ databases">
        <title>Draft genome of the yeast Clavispora lusitaniae type strain CBS 6936.</title>
        <authorList>
            <person name="Durrens P."/>
            <person name="Klopp C."/>
            <person name="Biteau N."/>
            <person name="Fitton-Ouhabi V."/>
            <person name="Dementhon K."/>
            <person name="Accoceberry I."/>
            <person name="Sherman D.J."/>
            <person name="Noel T."/>
        </authorList>
    </citation>
    <scope>NUCLEOTIDE SEQUENCE [LARGE SCALE GENOMIC DNA]</scope>
    <source>
        <strain evidence="4 5">CBS 6936</strain>
    </source>
</reference>
<dbReference type="GO" id="GO:0005737">
    <property type="term" value="C:cytoplasm"/>
    <property type="evidence" value="ECO:0007669"/>
    <property type="project" value="UniProtKB-ARBA"/>
</dbReference>
<dbReference type="PANTHER" id="PTHR12175">
    <property type="entry name" value="AD039 HT014 THIOREDOXIN FAMILY TRP26"/>
    <property type="match status" value="1"/>
</dbReference>
<sequence>MSCEHHHHHGSNGDDHVPPIPTSQAQSLHSKINLAQVTALNLENPRDDLPKLFKSPQHRYEVKPVIKSDADEQLILHVPFLNGSVKLHSVILRTSAHHCPKTIQIWKNSPQIDFDNVSDFKPHFTVQHPQIGVAFDEDDNDMPQVVESDADFVEHHMPRHIFSGVQHLTLFVKDVYDDEDQCRLHSVELRGEFTELSKDPVITIYESAANPADHKVVETPNYQMGTN</sequence>
<evidence type="ECO:0000256" key="1">
    <source>
        <dbReference type="ARBA" id="ARBA00025788"/>
    </source>
</evidence>
<dbReference type="SUPFAM" id="SSF49785">
    <property type="entry name" value="Galactose-binding domain-like"/>
    <property type="match status" value="1"/>
</dbReference>
<dbReference type="InterPro" id="IPR037047">
    <property type="entry name" value="PITH_dom_sf"/>
</dbReference>
<dbReference type="Proteomes" id="UP000195602">
    <property type="component" value="Unassembled WGS sequence"/>
</dbReference>
<dbReference type="Pfam" id="PF06201">
    <property type="entry name" value="PITH"/>
    <property type="match status" value="1"/>
</dbReference>
<protein>
    <submittedName>
        <fullName evidence="4">Histone H2B</fullName>
    </submittedName>
</protein>
<evidence type="ECO:0000313" key="4">
    <source>
        <dbReference type="EMBL" id="OVF10579.1"/>
    </source>
</evidence>
<dbReference type="InterPro" id="IPR010400">
    <property type="entry name" value="PITH_dom"/>
</dbReference>
<name>A0AA91T3Q7_CLALS</name>
<dbReference type="GO" id="GO:0005634">
    <property type="term" value="C:nucleus"/>
    <property type="evidence" value="ECO:0007669"/>
    <property type="project" value="TreeGrafter"/>
</dbReference>
<dbReference type="PROSITE" id="PS51532">
    <property type="entry name" value="PITH"/>
    <property type="match status" value="1"/>
</dbReference>
<evidence type="ECO:0000313" key="5">
    <source>
        <dbReference type="Proteomes" id="UP000195602"/>
    </source>
</evidence>
<evidence type="ECO:0000259" key="3">
    <source>
        <dbReference type="PROSITE" id="PS51532"/>
    </source>
</evidence>
<comment type="similarity">
    <text evidence="1">Belongs to the PITHD1 family.</text>
</comment>
<dbReference type="Gene3D" id="2.60.120.470">
    <property type="entry name" value="PITH domain"/>
    <property type="match status" value="1"/>
</dbReference>
<proteinExistence type="inferred from homology"/>
<comment type="caution">
    <text evidence="4">The sequence shown here is derived from an EMBL/GenBank/DDBJ whole genome shotgun (WGS) entry which is preliminary data.</text>
</comment>
<feature type="domain" description="PITH" evidence="3">
    <location>
        <begin position="17"/>
        <end position="209"/>
    </location>
</feature>
<dbReference type="AlphaFoldDB" id="A0AA91T3Q7"/>
<gene>
    <name evidence="4" type="ORF">A9F13_02g04114</name>
</gene>
<feature type="region of interest" description="Disordered" evidence="2">
    <location>
        <begin position="1"/>
        <end position="28"/>
    </location>
</feature>
<dbReference type="KEGG" id="clus:A9F13_02g04114"/>
<dbReference type="InterPro" id="IPR045099">
    <property type="entry name" value="PITH1-like"/>
</dbReference>
<dbReference type="PANTHER" id="PTHR12175:SF1">
    <property type="entry name" value="PITH DOMAIN-CONTAINING PROTEIN 1"/>
    <property type="match status" value="1"/>
</dbReference>
<accession>A0AA91T3Q7</accession>
<dbReference type="EMBL" id="LYUB02000002">
    <property type="protein sequence ID" value="OVF10579.1"/>
    <property type="molecule type" value="Genomic_DNA"/>
</dbReference>
<organism evidence="4 5">
    <name type="scientific">Clavispora lusitaniae</name>
    <name type="common">Candida lusitaniae</name>
    <dbReference type="NCBI Taxonomy" id="36911"/>
    <lineage>
        <taxon>Eukaryota</taxon>
        <taxon>Fungi</taxon>
        <taxon>Dikarya</taxon>
        <taxon>Ascomycota</taxon>
        <taxon>Saccharomycotina</taxon>
        <taxon>Pichiomycetes</taxon>
        <taxon>Metschnikowiaceae</taxon>
        <taxon>Clavispora</taxon>
    </lineage>
</organism>